<dbReference type="EMBL" id="FUYG01000014">
    <property type="protein sequence ID" value="SKB03143.1"/>
    <property type="molecule type" value="Genomic_DNA"/>
</dbReference>
<accession>A0A1T4YN83</accession>
<gene>
    <name evidence="1" type="ORF">SAMN06295879_3667</name>
</gene>
<organism evidence="1 2">
    <name type="scientific">Agreia bicolorata</name>
    <dbReference type="NCBI Taxonomy" id="110935"/>
    <lineage>
        <taxon>Bacteria</taxon>
        <taxon>Bacillati</taxon>
        <taxon>Actinomycetota</taxon>
        <taxon>Actinomycetes</taxon>
        <taxon>Micrococcales</taxon>
        <taxon>Microbacteriaceae</taxon>
        <taxon>Agreia</taxon>
    </lineage>
</organism>
<dbReference type="Proteomes" id="UP000189735">
    <property type="component" value="Unassembled WGS sequence"/>
</dbReference>
<evidence type="ECO:0000313" key="2">
    <source>
        <dbReference type="Proteomes" id="UP000189735"/>
    </source>
</evidence>
<sequence length="98" mass="10822">MSAIDDAIEGRLEIEFEYDGHARVVQPCAHGSHVTTGNNVVRGYQVGGTSNSRRPPLWDLFKLDKIHGLVVTARTFPTNPPGYVLNDSHMGKIYSQLT</sequence>
<protein>
    <recommendedName>
        <fullName evidence="3">WYL domain-containing protein</fullName>
    </recommendedName>
</protein>
<name>A0A1T4YN83_9MICO</name>
<evidence type="ECO:0008006" key="3">
    <source>
        <dbReference type="Google" id="ProtNLM"/>
    </source>
</evidence>
<proteinExistence type="predicted"/>
<evidence type="ECO:0000313" key="1">
    <source>
        <dbReference type="EMBL" id="SKB03143.1"/>
    </source>
</evidence>
<dbReference type="AlphaFoldDB" id="A0A1T4YN83"/>
<reference evidence="2" key="1">
    <citation type="submission" date="2017-02" db="EMBL/GenBank/DDBJ databases">
        <authorList>
            <person name="Varghese N."/>
            <person name="Submissions S."/>
        </authorList>
    </citation>
    <scope>NUCLEOTIDE SEQUENCE [LARGE SCALE GENOMIC DNA]</scope>
    <source>
        <strain evidence="2">VKM Ac-2052</strain>
    </source>
</reference>